<dbReference type="SMART" id="SM00448">
    <property type="entry name" value="REC"/>
    <property type="match status" value="1"/>
</dbReference>
<dbReference type="KEGG" id="scn:Solca_4176"/>
<feature type="domain" description="Response regulatory" evidence="3">
    <location>
        <begin position="7"/>
        <end position="118"/>
    </location>
</feature>
<dbReference type="CDD" id="cd00156">
    <property type="entry name" value="REC"/>
    <property type="match status" value="1"/>
</dbReference>
<dbReference type="RefSeq" id="WP_014682388.1">
    <property type="nucleotide sequence ID" value="NC_017770.1"/>
</dbReference>
<name>H8KL83_SOLCM</name>
<dbReference type="GO" id="GO:0000160">
    <property type="term" value="P:phosphorelay signal transduction system"/>
    <property type="evidence" value="ECO:0007669"/>
    <property type="project" value="InterPro"/>
</dbReference>
<protein>
    <submittedName>
        <fullName evidence="4">Response regulator with CheY-like receiver, AAA-type ATPase, and DNA-binding domains</fullName>
    </submittedName>
</protein>
<evidence type="ECO:0000259" key="3">
    <source>
        <dbReference type="PROSITE" id="PS50110"/>
    </source>
</evidence>
<proteinExistence type="predicted"/>
<dbReference type="PANTHER" id="PTHR44591:SF3">
    <property type="entry name" value="RESPONSE REGULATORY DOMAIN-CONTAINING PROTEIN"/>
    <property type="match status" value="1"/>
</dbReference>
<evidence type="ECO:0000313" key="4">
    <source>
        <dbReference type="EMBL" id="AFD09166.1"/>
    </source>
</evidence>
<sequence length="119" mass="13027">MDKLRQKILIVDDEQDICRLLEFVLVKNGYEVRYVHTLSDGLTTLTSDSPTIIFLDINLPDGSGLDALPAIKSSHPQSTIISISALDAKEKALANGASYFIGKPFTINEINSIVNSIVH</sequence>
<dbReference type="SUPFAM" id="SSF52172">
    <property type="entry name" value="CheY-like"/>
    <property type="match status" value="1"/>
</dbReference>
<reference evidence="4" key="1">
    <citation type="submission" date="2012-02" db="EMBL/GenBank/DDBJ databases">
        <title>The complete genome of Solitalea canadensis DSM 3403.</title>
        <authorList>
            <consortium name="US DOE Joint Genome Institute (JGI-PGF)"/>
            <person name="Lucas S."/>
            <person name="Copeland A."/>
            <person name="Lapidus A."/>
            <person name="Glavina del Rio T."/>
            <person name="Dalin E."/>
            <person name="Tice H."/>
            <person name="Bruce D."/>
            <person name="Goodwin L."/>
            <person name="Pitluck S."/>
            <person name="Peters L."/>
            <person name="Ovchinnikova G."/>
            <person name="Lu M."/>
            <person name="Kyrpides N."/>
            <person name="Mavromatis K."/>
            <person name="Ivanova N."/>
            <person name="Brettin T."/>
            <person name="Detter J.C."/>
            <person name="Han C."/>
            <person name="Larimer F."/>
            <person name="Land M."/>
            <person name="Hauser L."/>
            <person name="Markowitz V."/>
            <person name="Cheng J.-F."/>
            <person name="Hugenholtz P."/>
            <person name="Woyke T."/>
            <person name="Wu D."/>
            <person name="Spring S."/>
            <person name="Schroeder M."/>
            <person name="Kopitz M."/>
            <person name="Brambilla E."/>
            <person name="Klenk H.-P."/>
            <person name="Eisen J.A."/>
        </authorList>
    </citation>
    <scope>NUCLEOTIDE SEQUENCE</scope>
    <source>
        <strain evidence="4">DSM 3403</strain>
    </source>
</reference>
<keyword evidence="5" id="KW-1185">Reference proteome</keyword>
<dbReference type="GO" id="GO:0003677">
    <property type="term" value="F:DNA binding"/>
    <property type="evidence" value="ECO:0007669"/>
    <property type="project" value="UniProtKB-KW"/>
</dbReference>
<feature type="modified residue" description="4-aspartylphosphate" evidence="2">
    <location>
        <position position="56"/>
    </location>
</feature>
<dbReference type="Pfam" id="PF00072">
    <property type="entry name" value="Response_reg"/>
    <property type="match status" value="1"/>
</dbReference>
<dbReference type="eggNOG" id="COG0745">
    <property type="taxonomic scope" value="Bacteria"/>
</dbReference>
<dbReference type="InterPro" id="IPR011006">
    <property type="entry name" value="CheY-like_superfamily"/>
</dbReference>
<dbReference type="AlphaFoldDB" id="H8KL83"/>
<dbReference type="InterPro" id="IPR050595">
    <property type="entry name" value="Bact_response_regulator"/>
</dbReference>
<keyword evidence="1 2" id="KW-0597">Phosphoprotein</keyword>
<accession>H8KL83</accession>
<evidence type="ECO:0000256" key="2">
    <source>
        <dbReference type="PROSITE-ProRule" id="PRU00169"/>
    </source>
</evidence>
<dbReference type="OrthoDB" id="5432534at2"/>
<dbReference type="Gene3D" id="3.40.50.2300">
    <property type="match status" value="1"/>
</dbReference>
<dbReference type="InterPro" id="IPR001789">
    <property type="entry name" value="Sig_transdc_resp-reg_receiver"/>
</dbReference>
<dbReference type="Proteomes" id="UP000007590">
    <property type="component" value="Chromosome"/>
</dbReference>
<dbReference type="HOGENOM" id="CLU_000445_69_8_10"/>
<gene>
    <name evidence="4" type="ordered locus">Solca_4176</name>
</gene>
<dbReference type="PROSITE" id="PS50110">
    <property type="entry name" value="RESPONSE_REGULATORY"/>
    <property type="match status" value="1"/>
</dbReference>
<organism evidence="4 5">
    <name type="scientific">Solitalea canadensis (strain ATCC 29591 / DSM 3403 / JCM 21819 / LMG 8368 / NBRC 15130 / NCIMB 12057 / USAM 9D)</name>
    <name type="common">Flexibacter canadensis</name>
    <dbReference type="NCBI Taxonomy" id="929556"/>
    <lineage>
        <taxon>Bacteria</taxon>
        <taxon>Pseudomonadati</taxon>
        <taxon>Bacteroidota</taxon>
        <taxon>Sphingobacteriia</taxon>
        <taxon>Sphingobacteriales</taxon>
        <taxon>Sphingobacteriaceae</taxon>
        <taxon>Solitalea</taxon>
    </lineage>
</organism>
<evidence type="ECO:0000313" key="5">
    <source>
        <dbReference type="Proteomes" id="UP000007590"/>
    </source>
</evidence>
<dbReference type="EMBL" id="CP003349">
    <property type="protein sequence ID" value="AFD09166.1"/>
    <property type="molecule type" value="Genomic_DNA"/>
</dbReference>
<dbReference type="PANTHER" id="PTHR44591">
    <property type="entry name" value="STRESS RESPONSE REGULATOR PROTEIN 1"/>
    <property type="match status" value="1"/>
</dbReference>
<dbReference type="STRING" id="929556.Solca_4176"/>
<evidence type="ECO:0000256" key="1">
    <source>
        <dbReference type="ARBA" id="ARBA00022553"/>
    </source>
</evidence>
<keyword evidence="4" id="KW-0238">DNA-binding</keyword>